<dbReference type="Pfam" id="PF08450">
    <property type="entry name" value="SGL"/>
    <property type="match status" value="1"/>
</dbReference>
<evidence type="ECO:0000259" key="3">
    <source>
        <dbReference type="Pfam" id="PF08450"/>
    </source>
</evidence>
<evidence type="ECO:0000256" key="2">
    <source>
        <dbReference type="SAM" id="SignalP"/>
    </source>
</evidence>
<dbReference type="PANTHER" id="PTHR47572">
    <property type="entry name" value="LIPOPROTEIN-RELATED"/>
    <property type="match status" value="1"/>
</dbReference>
<dbReference type="AlphaFoldDB" id="A0A017TA27"/>
<feature type="chain" id="PRO_5001500110" evidence="2">
    <location>
        <begin position="21"/>
        <end position="317"/>
    </location>
</feature>
<keyword evidence="1" id="KW-0378">Hydrolase</keyword>
<keyword evidence="5" id="KW-1185">Reference proteome</keyword>
<dbReference type="RefSeq" id="WP_052375120.1">
    <property type="nucleotide sequence ID" value="NZ_ASRX01000018.1"/>
</dbReference>
<evidence type="ECO:0000313" key="5">
    <source>
        <dbReference type="Proteomes" id="UP000019678"/>
    </source>
</evidence>
<feature type="domain" description="SMP-30/Gluconolactonase/LRE-like region" evidence="3">
    <location>
        <begin position="61"/>
        <end position="302"/>
    </location>
</feature>
<dbReference type="Gene3D" id="2.120.10.30">
    <property type="entry name" value="TolB, C-terminal domain"/>
    <property type="match status" value="1"/>
</dbReference>
<feature type="signal peptide" evidence="2">
    <location>
        <begin position="1"/>
        <end position="20"/>
    </location>
</feature>
<dbReference type="InterPro" id="IPR011042">
    <property type="entry name" value="6-blade_b-propeller_TolB-like"/>
</dbReference>
<reference evidence="4 5" key="1">
    <citation type="submission" date="2013-05" db="EMBL/GenBank/DDBJ databases">
        <title>Genome assembly of Chondromyces apiculatus DSM 436.</title>
        <authorList>
            <person name="Sharma G."/>
            <person name="Khatri I."/>
            <person name="Kaur C."/>
            <person name="Mayilraj S."/>
            <person name="Subramanian S."/>
        </authorList>
    </citation>
    <scope>NUCLEOTIDE SEQUENCE [LARGE SCALE GENOMIC DNA]</scope>
    <source>
        <strain evidence="4 5">DSM 436</strain>
    </source>
</reference>
<name>A0A017TA27_9BACT</name>
<dbReference type="PANTHER" id="PTHR47572:SF4">
    <property type="entry name" value="LACTONASE DRP35"/>
    <property type="match status" value="1"/>
</dbReference>
<sequence length="317" mass="33506">MRSLSIHVALSSSLLFPACARGYNDISDHPGADPNDLPGLAGADPLADAPPVVEIGSGYQFTEGTCWFASEGILRFTDIPASRIHQRDPQGTIALFREPSGQTNGIAVTPEGALVACEGENRQLTLSTAGGPPEIIAASHGGARFNSPNDVIVRGDGTLYFTDPTYGLDLHGGQQEMAFQGVYRVTPAREVHLVSDAFAQPNGIALSPDERTLYVTDTEEDALYTFALHPDGSTGPREKLCDTLPSPDGMAVDDAGNLYLTTEPGVQVLRPDGTELGLIPVPQVSTNCAFGGADRRTLYISAQTSLYEVPLSIPGKP</sequence>
<protein>
    <submittedName>
        <fullName evidence="4">Gluconolactonase</fullName>
    </submittedName>
</protein>
<dbReference type="Proteomes" id="UP000019678">
    <property type="component" value="Unassembled WGS sequence"/>
</dbReference>
<proteinExistence type="predicted"/>
<organism evidence="4 5">
    <name type="scientific">Chondromyces apiculatus DSM 436</name>
    <dbReference type="NCBI Taxonomy" id="1192034"/>
    <lineage>
        <taxon>Bacteria</taxon>
        <taxon>Pseudomonadati</taxon>
        <taxon>Myxococcota</taxon>
        <taxon>Polyangia</taxon>
        <taxon>Polyangiales</taxon>
        <taxon>Polyangiaceae</taxon>
        <taxon>Chondromyces</taxon>
    </lineage>
</organism>
<comment type="caution">
    <text evidence="4">The sequence shown here is derived from an EMBL/GenBank/DDBJ whole genome shotgun (WGS) entry which is preliminary data.</text>
</comment>
<evidence type="ECO:0000313" key="4">
    <source>
        <dbReference type="EMBL" id="EYF06123.1"/>
    </source>
</evidence>
<dbReference type="InterPro" id="IPR013658">
    <property type="entry name" value="SGL"/>
</dbReference>
<accession>A0A017TA27</accession>
<keyword evidence="2" id="KW-0732">Signal</keyword>
<dbReference type="GO" id="GO:0016787">
    <property type="term" value="F:hydrolase activity"/>
    <property type="evidence" value="ECO:0007669"/>
    <property type="project" value="UniProtKB-KW"/>
</dbReference>
<gene>
    <name evidence="4" type="ORF">CAP_2313</name>
</gene>
<dbReference type="InterPro" id="IPR051262">
    <property type="entry name" value="SMP-30/CGR1_Lactonase"/>
</dbReference>
<evidence type="ECO:0000256" key="1">
    <source>
        <dbReference type="ARBA" id="ARBA00022801"/>
    </source>
</evidence>
<dbReference type="STRING" id="1192034.CAP_2313"/>
<dbReference type="EMBL" id="ASRX01000018">
    <property type="protein sequence ID" value="EYF06123.1"/>
    <property type="molecule type" value="Genomic_DNA"/>
</dbReference>
<dbReference type="SUPFAM" id="SSF63829">
    <property type="entry name" value="Calcium-dependent phosphotriesterase"/>
    <property type="match status" value="1"/>
</dbReference>
<dbReference type="eggNOG" id="COG3386">
    <property type="taxonomic scope" value="Bacteria"/>
</dbReference>